<dbReference type="InterPro" id="IPR001763">
    <property type="entry name" value="Rhodanese-like_dom"/>
</dbReference>
<dbReference type="AlphaFoldDB" id="A0A0F6VZZ9"/>
<evidence type="ECO:0000313" key="3">
    <source>
        <dbReference type="EMBL" id="AKF03752.1"/>
    </source>
</evidence>
<dbReference type="OrthoDB" id="9789348at2"/>
<dbReference type="CDD" id="cd00158">
    <property type="entry name" value="RHOD"/>
    <property type="match status" value="1"/>
</dbReference>
<name>A0A0F6VZZ9_9BACT</name>
<dbReference type="KEGG" id="samy:DB32_000901"/>
<dbReference type="Pfam" id="PF00581">
    <property type="entry name" value="Rhodanese"/>
    <property type="match status" value="1"/>
</dbReference>
<organism evidence="3 4">
    <name type="scientific">Sandaracinus amylolyticus</name>
    <dbReference type="NCBI Taxonomy" id="927083"/>
    <lineage>
        <taxon>Bacteria</taxon>
        <taxon>Pseudomonadati</taxon>
        <taxon>Myxococcota</taxon>
        <taxon>Polyangia</taxon>
        <taxon>Polyangiales</taxon>
        <taxon>Sandaracinaceae</taxon>
        <taxon>Sandaracinus</taxon>
    </lineage>
</organism>
<protein>
    <submittedName>
        <fullName evidence="3">Rhodanese-related sulfurtransferase</fullName>
    </submittedName>
</protein>
<dbReference type="SMART" id="SM00450">
    <property type="entry name" value="RHOD"/>
    <property type="match status" value="1"/>
</dbReference>
<dbReference type="InterPro" id="IPR036873">
    <property type="entry name" value="Rhodanese-like_dom_sf"/>
</dbReference>
<feature type="domain" description="Rhodanese" evidence="2">
    <location>
        <begin position="118"/>
        <end position="212"/>
    </location>
</feature>
<dbReference type="STRING" id="927083.DB32_000901"/>
<dbReference type="InterPro" id="IPR050229">
    <property type="entry name" value="GlpE_sulfurtransferase"/>
</dbReference>
<evidence type="ECO:0000256" key="1">
    <source>
        <dbReference type="SAM" id="MobiDB-lite"/>
    </source>
</evidence>
<proteinExistence type="predicted"/>
<evidence type="ECO:0000259" key="2">
    <source>
        <dbReference type="PROSITE" id="PS50206"/>
    </source>
</evidence>
<dbReference type="SUPFAM" id="SSF52821">
    <property type="entry name" value="Rhodanese/Cell cycle control phosphatase"/>
    <property type="match status" value="1"/>
</dbReference>
<sequence length="219" mass="22571">MSGARSLRSELLRAAINREAVPSPDVPAHDAAGPEAPLQRDLATGAAARSTGRATRVAIEAGRVLLVGALLGAAIGVLRGVPDVEGMRAEAPASCAAPVEARPEVRWIEQAEAHGMVEDVAVTFVDARSRDAYEAGHVAGALNVPMETGAIDERATSLVRGSRVVITYCDTSGDCASSKRLAGLLAEAGLPDVRVLRGGMPGWLENGYAAEAGPCRVCP</sequence>
<reference evidence="3" key="1">
    <citation type="submission" date="2015-03" db="EMBL/GenBank/DDBJ databases">
        <title>Genome assembly of Sandaracinus amylolyticus DSM 53668.</title>
        <authorList>
            <person name="Sharma G."/>
            <person name="Subramanian S."/>
        </authorList>
    </citation>
    <scope>NUCLEOTIDE SEQUENCE [LARGE SCALE GENOMIC DNA]</scope>
    <source>
        <strain evidence="3">DSM 53668</strain>
    </source>
</reference>
<keyword evidence="4" id="KW-1185">Reference proteome</keyword>
<evidence type="ECO:0000313" key="4">
    <source>
        <dbReference type="Proteomes" id="UP000034883"/>
    </source>
</evidence>
<accession>A0A0F6VZZ9</accession>
<dbReference type="PANTHER" id="PTHR43031">
    <property type="entry name" value="FAD-DEPENDENT OXIDOREDUCTASE"/>
    <property type="match status" value="1"/>
</dbReference>
<feature type="region of interest" description="Disordered" evidence="1">
    <location>
        <begin position="18"/>
        <end position="47"/>
    </location>
</feature>
<dbReference type="EMBL" id="CP011125">
    <property type="protein sequence ID" value="AKF03752.1"/>
    <property type="molecule type" value="Genomic_DNA"/>
</dbReference>
<dbReference type="Gene3D" id="3.40.250.10">
    <property type="entry name" value="Rhodanese-like domain"/>
    <property type="match status" value="1"/>
</dbReference>
<gene>
    <name evidence="3" type="ORF">DB32_000901</name>
</gene>
<dbReference type="PROSITE" id="PS50206">
    <property type="entry name" value="RHODANESE_3"/>
    <property type="match status" value="1"/>
</dbReference>
<keyword evidence="3" id="KW-0808">Transferase</keyword>
<dbReference type="GO" id="GO:0016740">
    <property type="term" value="F:transferase activity"/>
    <property type="evidence" value="ECO:0007669"/>
    <property type="project" value="UniProtKB-KW"/>
</dbReference>
<dbReference type="Proteomes" id="UP000034883">
    <property type="component" value="Chromosome"/>
</dbReference>
<dbReference type="PANTHER" id="PTHR43031:SF1">
    <property type="entry name" value="PYRIDINE NUCLEOTIDE-DISULPHIDE OXIDOREDUCTASE"/>
    <property type="match status" value="1"/>
</dbReference>